<dbReference type="AlphaFoldDB" id="A0A6J6RUS1"/>
<name>A0A6J6RUS1_9ZZZZ</name>
<evidence type="ECO:0000256" key="2">
    <source>
        <dbReference type="SAM" id="Phobius"/>
    </source>
</evidence>
<reference evidence="3" key="1">
    <citation type="submission" date="2020-05" db="EMBL/GenBank/DDBJ databases">
        <authorList>
            <person name="Chiriac C."/>
            <person name="Salcher M."/>
            <person name="Ghai R."/>
            <person name="Kavagutti S V."/>
        </authorList>
    </citation>
    <scope>NUCLEOTIDE SEQUENCE</scope>
</reference>
<feature type="transmembrane region" description="Helical" evidence="2">
    <location>
        <begin position="33"/>
        <end position="55"/>
    </location>
</feature>
<sequence length="116" mass="12477">MARQRGDRDDDAVRITSAAPSPQEDLRRRQKRYLLSMSLRSLCFVGAVIAGLAGIDWLWPILIAGAVILPYIAVVLANVQATRMQEHDLGSAAYTARALGGGSEQRPLGASSTDRG</sequence>
<feature type="compositionally biased region" description="Basic and acidic residues" evidence="1">
    <location>
        <begin position="1"/>
        <end position="13"/>
    </location>
</feature>
<accession>A0A6J6RUS1</accession>
<evidence type="ECO:0000256" key="1">
    <source>
        <dbReference type="SAM" id="MobiDB-lite"/>
    </source>
</evidence>
<organism evidence="3">
    <name type="scientific">freshwater metagenome</name>
    <dbReference type="NCBI Taxonomy" id="449393"/>
    <lineage>
        <taxon>unclassified sequences</taxon>
        <taxon>metagenomes</taxon>
        <taxon>ecological metagenomes</taxon>
    </lineage>
</organism>
<gene>
    <name evidence="3" type="ORF">UFOPK2761_00177</name>
</gene>
<proteinExistence type="predicted"/>
<dbReference type="Pfam" id="PF11298">
    <property type="entry name" value="DUF3099"/>
    <property type="match status" value="1"/>
</dbReference>
<dbReference type="InterPro" id="IPR021449">
    <property type="entry name" value="DUF3099"/>
</dbReference>
<keyword evidence="2" id="KW-1133">Transmembrane helix</keyword>
<feature type="transmembrane region" description="Helical" evidence="2">
    <location>
        <begin position="61"/>
        <end position="79"/>
    </location>
</feature>
<protein>
    <submittedName>
        <fullName evidence="3">Unannotated protein</fullName>
    </submittedName>
</protein>
<keyword evidence="2" id="KW-0472">Membrane</keyword>
<keyword evidence="2" id="KW-0812">Transmembrane</keyword>
<feature type="region of interest" description="Disordered" evidence="1">
    <location>
        <begin position="1"/>
        <end position="24"/>
    </location>
</feature>
<evidence type="ECO:0000313" key="3">
    <source>
        <dbReference type="EMBL" id="CAB4726284.1"/>
    </source>
</evidence>
<dbReference type="EMBL" id="CAEZYQ010000001">
    <property type="protein sequence ID" value="CAB4726284.1"/>
    <property type="molecule type" value="Genomic_DNA"/>
</dbReference>